<protein>
    <submittedName>
        <fullName evidence="1">Uncharacterized protein</fullName>
    </submittedName>
</protein>
<gene>
    <name evidence="1" type="ORF">J1M35_09745</name>
</gene>
<evidence type="ECO:0000313" key="2">
    <source>
        <dbReference type="Proteomes" id="UP000663903"/>
    </source>
</evidence>
<dbReference type="RefSeq" id="WP_208011014.1">
    <property type="nucleotide sequence ID" value="NZ_CP071796.1"/>
</dbReference>
<name>A0A975H4Q1_9BURK</name>
<organism evidence="1 2">
    <name type="scientific">Ottowia testudinis</name>
    <dbReference type="NCBI Taxonomy" id="2816950"/>
    <lineage>
        <taxon>Bacteria</taxon>
        <taxon>Pseudomonadati</taxon>
        <taxon>Pseudomonadota</taxon>
        <taxon>Betaproteobacteria</taxon>
        <taxon>Burkholderiales</taxon>
        <taxon>Comamonadaceae</taxon>
        <taxon>Ottowia</taxon>
    </lineage>
</organism>
<dbReference type="AlphaFoldDB" id="A0A975H4Q1"/>
<proteinExistence type="predicted"/>
<dbReference type="KEGG" id="otd:J1M35_09745"/>
<accession>A0A975H4Q1</accession>
<evidence type="ECO:0000313" key="1">
    <source>
        <dbReference type="EMBL" id="QTD47118.1"/>
    </source>
</evidence>
<reference evidence="1" key="1">
    <citation type="submission" date="2021-03" db="EMBL/GenBank/DDBJ databases">
        <title>Ottowia sp. 27C isolated from the cloaca of a Giant Asian pond turtle (Heosemys grandis).</title>
        <authorList>
            <person name="Spergser J."/>
            <person name="Busse H.-J."/>
        </authorList>
    </citation>
    <scope>NUCLEOTIDE SEQUENCE</scope>
    <source>
        <strain evidence="1">27C</strain>
    </source>
</reference>
<dbReference type="EMBL" id="CP071796">
    <property type="protein sequence ID" value="QTD47118.1"/>
    <property type="molecule type" value="Genomic_DNA"/>
</dbReference>
<keyword evidence="2" id="KW-1185">Reference proteome</keyword>
<sequence length="84" mass="9277">MFWTMVGFGAARWDKLPLALDAPALAAGFAALRHRQLDAVLAGDAAAHSLRIVPGPLSRGRYSWCRRWPPPASWRWRVLSALPA</sequence>
<dbReference type="Proteomes" id="UP000663903">
    <property type="component" value="Chromosome"/>
</dbReference>